<keyword evidence="4" id="KW-1185">Reference proteome</keyword>
<dbReference type="EMBL" id="BQKB01000059">
    <property type="protein sequence ID" value="GJM54025.1"/>
    <property type="molecule type" value="Genomic_DNA"/>
</dbReference>
<accession>A0AAV5AWI5</accession>
<dbReference type="Pfam" id="PF05133">
    <property type="entry name" value="SPP1_portal"/>
    <property type="match status" value="1"/>
</dbReference>
<proteinExistence type="predicted"/>
<dbReference type="Proteomes" id="UP001207736">
    <property type="component" value="Unassembled WGS sequence"/>
</dbReference>
<dbReference type="AlphaFoldDB" id="A0AAV5AWI5"/>
<evidence type="ECO:0000313" key="4">
    <source>
        <dbReference type="Proteomes" id="UP001208692"/>
    </source>
</evidence>
<dbReference type="RefSeq" id="WP_264846532.1">
    <property type="nucleotide sequence ID" value="NZ_BPMA01000022.1"/>
</dbReference>
<dbReference type="Proteomes" id="UP001208692">
    <property type="component" value="Unassembled WGS sequence"/>
</dbReference>
<protein>
    <recommendedName>
        <fullName evidence="5">Phage portal protein</fullName>
    </recommendedName>
</protein>
<comment type="caution">
    <text evidence="1">The sequence shown here is derived from an EMBL/GenBank/DDBJ whole genome shotgun (WGS) entry which is preliminary data.</text>
</comment>
<gene>
    <name evidence="1" type="ORF">RCZ15_08280</name>
    <name evidence="2" type="ORF">RCZ16_23410</name>
</gene>
<evidence type="ECO:0000313" key="1">
    <source>
        <dbReference type="EMBL" id="GJM49853.1"/>
    </source>
</evidence>
<evidence type="ECO:0008006" key="5">
    <source>
        <dbReference type="Google" id="ProtNLM"/>
    </source>
</evidence>
<dbReference type="EMBL" id="BQKA01000014">
    <property type="protein sequence ID" value="GJM49853.1"/>
    <property type="molecule type" value="Genomic_DNA"/>
</dbReference>
<organism evidence="1 3">
    <name type="scientific">Capnocytophaga catalasegens</name>
    <dbReference type="NCBI Taxonomy" id="1004260"/>
    <lineage>
        <taxon>Bacteria</taxon>
        <taxon>Pseudomonadati</taxon>
        <taxon>Bacteroidota</taxon>
        <taxon>Flavobacteriia</taxon>
        <taxon>Flavobacteriales</taxon>
        <taxon>Flavobacteriaceae</taxon>
        <taxon>Capnocytophaga</taxon>
    </lineage>
</organism>
<name>A0AAV5AWI5_9FLAO</name>
<evidence type="ECO:0000313" key="2">
    <source>
        <dbReference type="EMBL" id="GJM54025.1"/>
    </source>
</evidence>
<sequence length="464" mass="52340">MTIEEILSLSDVDRIKELKSGRLSDSPDIEEIKKQLNPKKHLIFDEKERPDKMVDKGNGDKRKEPVARIALSLQKLIVKRAVSFLFGNPIDVTANTQNDTQMKILVAVKSILNDVKINSHNRKIARELFSCTEVAELWYPMELAPDEVPRYGIDAKNKLRVKILSPMSGDKLYPYFDDYGDMVAFSREYSIAKGDKKSTYFETYTSNLILKYDISDGVPVLMNGFPVANVLGKIPVVYGRQEQTEFAEVQDIIDRLEKLLSNFADTNDYHGSPKIFVKGNIKGFSKKGESGAIIEGDANTEAHYLTWTHAPESVKLEIDTLLRMIYTLTQTPDISFESVKGLGNGASGKALRMLFLDAHLKVADHMEVFDEYLQRRMAILKKYIGIFNTSLAKEAQALTIETEITPFMVDDYTDKLEFVMTATGNKPVLSQKSGIKLAGLVDNADEEFENIQREDSFSAFEPTE</sequence>
<reference evidence="1 4" key="1">
    <citation type="submission" date="2021-11" db="EMBL/GenBank/DDBJ databases">
        <title>Draft genome sequence of Capnocytophaga sp. strain KC07075 isolated from cat oral cavity.</title>
        <authorList>
            <person name="Suzuki M."/>
            <person name="Imaoka K."/>
            <person name="Kimura M."/>
            <person name="Morikawa S."/>
            <person name="Maeda K."/>
        </authorList>
    </citation>
    <scope>NUCLEOTIDE SEQUENCE</scope>
    <source>
        <strain evidence="1">KC07075</strain>
        <strain evidence="2 4">KC07079</strain>
    </source>
</reference>
<dbReference type="InterPro" id="IPR021145">
    <property type="entry name" value="Portal_protein_SPP1_Gp6-like"/>
</dbReference>
<evidence type="ECO:0000313" key="3">
    <source>
        <dbReference type="Proteomes" id="UP001207736"/>
    </source>
</evidence>